<dbReference type="InterPro" id="IPR007174">
    <property type="entry name" value="Las1"/>
</dbReference>
<evidence type="ECO:0000313" key="2">
    <source>
        <dbReference type="EMBL" id="EKM60757.1"/>
    </source>
</evidence>
<dbReference type="GO" id="GO:0000460">
    <property type="term" value="P:maturation of 5.8S rRNA"/>
    <property type="evidence" value="ECO:0007669"/>
    <property type="project" value="TreeGrafter"/>
</dbReference>
<dbReference type="GO" id="GO:0000470">
    <property type="term" value="P:maturation of LSU-rRNA"/>
    <property type="evidence" value="ECO:0007669"/>
    <property type="project" value="TreeGrafter"/>
</dbReference>
<sequence>MRLPRRVPWSSLAELDEVCSWIYTDETDLDTKILAVQRLSAWKAITTLPHALDSTLSLLTVIVQDSSREGLSSHMLIRQAYAVALIRLVNGLVDPLQLGAYARSIASIAAQLGLPQWLVELRHAATHEDLPSLDVLREAAREAMAWLLQNYFNPALSPSAPPRKQTPPLRPLQPLLAQYKMLLKSTTRDASLRSQYKAEITQILRDIERWVAEAKVAADVSAATLEWDDIEVEDGEQQDSRERWALEKLCDTLLEKGGLVPLSKKKRVGSTNPFQPSNSVLAIWTPLLSHLQALHPDLQSVLISRIITSLLSDSDATVSSAEMDTIPLAANERKRDASYHMCVASWAHWLVTSFRASTADAEDETLAEEAAAGLITGLGPSGGTSDTKAARYLLDTLCKKYPALQATASVLLPAPAPGSTPRWSEQDLETMAGRLDALIAPGLDTTSAPAPSSAAEHSLGAGEGPALPPGWRVLTVRDGWKPAPIGVHVG</sequence>
<protein>
    <recommendedName>
        <fullName evidence="4">Las1-domain-containing protein</fullName>
    </recommendedName>
</protein>
<dbReference type="KEGG" id="pco:PHACADRAFT_155862"/>
<dbReference type="OrthoDB" id="10263222at2759"/>
<dbReference type="Pfam" id="PF04031">
    <property type="entry name" value="Las1"/>
    <property type="match status" value="1"/>
</dbReference>
<evidence type="ECO:0000313" key="3">
    <source>
        <dbReference type="Proteomes" id="UP000008370"/>
    </source>
</evidence>
<dbReference type="Proteomes" id="UP000008370">
    <property type="component" value="Unassembled WGS sequence"/>
</dbReference>
<dbReference type="InParanoid" id="K5XCN5"/>
<proteinExistence type="predicted"/>
<dbReference type="EMBL" id="JH930468">
    <property type="protein sequence ID" value="EKM60757.1"/>
    <property type="molecule type" value="Genomic_DNA"/>
</dbReference>
<dbReference type="GO" id="GO:0030687">
    <property type="term" value="C:preribosome, large subunit precursor"/>
    <property type="evidence" value="ECO:0007669"/>
    <property type="project" value="TreeGrafter"/>
</dbReference>
<dbReference type="RefSeq" id="XP_007390204.1">
    <property type="nucleotide sequence ID" value="XM_007390142.1"/>
</dbReference>
<dbReference type="PANTHER" id="PTHR15002:SF0">
    <property type="entry name" value="RIBOSOMAL BIOGENESIS PROTEIN LAS1L"/>
    <property type="match status" value="1"/>
</dbReference>
<reference evidence="2 3" key="1">
    <citation type="journal article" date="2012" name="BMC Genomics">
        <title>Comparative genomics of the white-rot fungi, Phanerochaete carnosa and P. chrysosporium, to elucidate the genetic basis of the distinct wood types they colonize.</title>
        <authorList>
            <person name="Suzuki H."/>
            <person name="MacDonald J."/>
            <person name="Syed K."/>
            <person name="Salamov A."/>
            <person name="Hori C."/>
            <person name="Aerts A."/>
            <person name="Henrissat B."/>
            <person name="Wiebenga A."/>
            <person name="vanKuyk P.A."/>
            <person name="Barry K."/>
            <person name="Lindquist E."/>
            <person name="LaButti K."/>
            <person name="Lapidus A."/>
            <person name="Lucas S."/>
            <person name="Coutinho P."/>
            <person name="Gong Y."/>
            <person name="Samejima M."/>
            <person name="Mahadevan R."/>
            <person name="Abou-Zaid M."/>
            <person name="de Vries R.P."/>
            <person name="Igarashi K."/>
            <person name="Yadav J.S."/>
            <person name="Grigoriev I.V."/>
            <person name="Master E.R."/>
        </authorList>
    </citation>
    <scope>NUCLEOTIDE SEQUENCE [LARGE SCALE GENOMIC DNA]</scope>
    <source>
        <strain evidence="2 3">HHB-10118-sp</strain>
    </source>
</reference>
<evidence type="ECO:0008006" key="4">
    <source>
        <dbReference type="Google" id="ProtNLM"/>
    </source>
</evidence>
<evidence type="ECO:0000256" key="1">
    <source>
        <dbReference type="SAM" id="MobiDB-lite"/>
    </source>
</evidence>
<dbReference type="GO" id="GO:0004519">
    <property type="term" value="F:endonuclease activity"/>
    <property type="evidence" value="ECO:0007669"/>
    <property type="project" value="InterPro"/>
</dbReference>
<feature type="region of interest" description="Disordered" evidence="1">
    <location>
        <begin position="442"/>
        <end position="468"/>
    </location>
</feature>
<organism evidence="2 3">
    <name type="scientific">Phanerochaete carnosa (strain HHB-10118-sp)</name>
    <name type="common">White-rot fungus</name>
    <name type="synonym">Peniophora carnosa</name>
    <dbReference type="NCBI Taxonomy" id="650164"/>
    <lineage>
        <taxon>Eukaryota</taxon>
        <taxon>Fungi</taxon>
        <taxon>Dikarya</taxon>
        <taxon>Basidiomycota</taxon>
        <taxon>Agaricomycotina</taxon>
        <taxon>Agaricomycetes</taxon>
        <taxon>Polyporales</taxon>
        <taxon>Phanerochaetaceae</taxon>
        <taxon>Phanerochaete</taxon>
    </lineage>
</organism>
<gene>
    <name evidence="2" type="ORF">PHACADRAFT_155862</name>
</gene>
<dbReference type="STRING" id="650164.K5XCN5"/>
<dbReference type="GeneID" id="18909024"/>
<accession>K5XCN5</accession>
<dbReference type="FunCoup" id="K5XCN5">
    <property type="interactions" value="6"/>
</dbReference>
<keyword evidence="3" id="KW-1185">Reference proteome</keyword>
<dbReference type="PANTHER" id="PTHR15002">
    <property type="entry name" value="RIBOSOMAL BIOGENESIS PROTEIN LAS1L"/>
    <property type="match status" value="1"/>
</dbReference>
<name>K5XCN5_PHACS</name>
<dbReference type="HOGENOM" id="CLU_031483_0_0_1"/>
<dbReference type="GO" id="GO:0090730">
    <property type="term" value="C:Las1 complex"/>
    <property type="evidence" value="ECO:0007669"/>
    <property type="project" value="InterPro"/>
</dbReference>
<dbReference type="AlphaFoldDB" id="K5XCN5"/>